<dbReference type="InterPro" id="IPR006195">
    <property type="entry name" value="aa-tRNA-synth_II"/>
</dbReference>
<dbReference type="GO" id="GO:0005739">
    <property type="term" value="C:mitochondrion"/>
    <property type="evidence" value="ECO:0007669"/>
    <property type="project" value="TreeGrafter"/>
</dbReference>
<dbReference type="Pfam" id="PF01336">
    <property type="entry name" value="tRNA_anti-codon"/>
    <property type="match status" value="1"/>
</dbReference>
<keyword evidence="3" id="KW-0436">Ligase</keyword>
<comment type="caution">
    <text evidence="9">The sequence shown here is derived from an EMBL/GenBank/DDBJ whole genome shotgun (WGS) entry which is preliminary data.</text>
</comment>
<dbReference type="GO" id="GO:0006421">
    <property type="term" value="P:asparaginyl-tRNA aminoacylation"/>
    <property type="evidence" value="ECO:0007669"/>
    <property type="project" value="InterPro"/>
</dbReference>
<sequence length="474" mass="53939">MALYIHRPLSFLNYKIGFLNICFKKYSICSLLRNPELGSEIEIKGWIANIRKQKHNIFIDVKDGSTSEQVQVIVSSDLNVNTKELSAGSSIITSGSIVKSPKGNIEILAKKIKLISKCSTEEGYPFAPRKEYSPEYIRQYLHLRTKTNHFASLLRVRNSAVLAFHSAFQDEGVINVHTPILTSNDCEGAGETFKVIPDNEHLLKSMAKSGVHVDEIFFNKKSYLTVSAQFHLEALANGLGSVYTFGPTFRAENSKSRFHLAEFYMIEVEIAFLEELKPLLNFVERLLKKVTNNLLDNNISDIVSCQGINRTEFEWLEKDFVILSFDEALNILNCNASQFKKLANAQNGFNKEHEIFLVKYLGNIPTFIIDWPRHLKPFYMKECKNDSKVLAFDLLAPDVGEIVGGGLREDDFQKLEEKLPKEGVLEWYLDFRKFGGISTGGFGLGFERYLQTILKIDNIKDTIPFPRWPHNCSL</sequence>
<proteinExistence type="inferred from homology"/>
<dbReference type="NCBIfam" id="TIGR00457">
    <property type="entry name" value="asnS"/>
    <property type="match status" value="1"/>
</dbReference>
<evidence type="ECO:0000256" key="7">
    <source>
        <dbReference type="ARBA" id="ARBA00023146"/>
    </source>
</evidence>
<reference evidence="9 10" key="1">
    <citation type="submission" date="2023-03" db="EMBL/GenBank/DDBJ databases">
        <title>Genome insight into feeding habits of ladybird beetles.</title>
        <authorList>
            <person name="Li H.-S."/>
            <person name="Huang Y.-H."/>
            <person name="Pang H."/>
        </authorList>
    </citation>
    <scope>NUCLEOTIDE SEQUENCE [LARGE SCALE GENOMIC DNA]</scope>
    <source>
        <strain evidence="9">SYSU_2023b</strain>
        <tissue evidence="9">Whole body</tissue>
    </source>
</reference>
<accession>A0AAW1V457</accession>
<dbReference type="Gene3D" id="2.40.50.140">
    <property type="entry name" value="Nucleic acid-binding proteins"/>
    <property type="match status" value="1"/>
</dbReference>
<dbReference type="SUPFAM" id="SSF50249">
    <property type="entry name" value="Nucleic acid-binding proteins"/>
    <property type="match status" value="1"/>
</dbReference>
<keyword evidence="4" id="KW-0547">Nucleotide-binding</keyword>
<dbReference type="AlphaFoldDB" id="A0AAW1V457"/>
<dbReference type="EC" id="6.1.1.22" evidence="2"/>
<dbReference type="PRINTS" id="PR01042">
    <property type="entry name" value="TRNASYNTHASP"/>
</dbReference>
<evidence type="ECO:0000256" key="4">
    <source>
        <dbReference type="ARBA" id="ARBA00022741"/>
    </source>
</evidence>
<name>A0AAW1V457_9CUCU</name>
<comment type="similarity">
    <text evidence="1">Belongs to the class-II aminoacyl-tRNA synthetase family.</text>
</comment>
<evidence type="ECO:0000256" key="1">
    <source>
        <dbReference type="ARBA" id="ARBA00008226"/>
    </source>
</evidence>
<evidence type="ECO:0000256" key="5">
    <source>
        <dbReference type="ARBA" id="ARBA00022840"/>
    </source>
</evidence>
<dbReference type="PANTHER" id="PTHR22594">
    <property type="entry name" value="ASPARTYL/LYSYL-TRNA SYNTHETASE"/>
    <property type="match status" value="1"/>
</dbReference>
<evidence type="ECO:0000256" key="2">
    <source>
        <dbReference type="ARBA" id="ARBA00012816"/>
    </source>
</evidence>
<dbReference type="Gene3D" id="3.30.930.10">
    <property type="entry name" value="Bira Bifunctional Protein, Domain 2"/>
    <property type="match status" value="1"/>
</dbReference>
<protein>
    <recommendedName>
        <fullName evidence="2">asparagine--tRNA ligase</fullName>
        <ecNumber evidence="2">6.1.1.22</ecNumber>
    </recommendedName>
</protein>
<keyword evidence="5" id="KW-0067">ATP-binding</keyword>
<dbReference type="Proteomes" id="UP001431783">
    <property type="component" value="Unassembled WGS sequence"/>
</dbReference>
<keyword evidence="10" id="KW-1185">Reference proteome</keyword>
<dbReference type="CDD" id="cd04318">
    <property type="entry name" value="EcAsnRS_like_N"/>
    <property type="match status" value="1"/>
</dbReference>
<dbReference type="SUPFAM" id="SSF55681">
    <property type="entry name" value="Class II aaRS and biotin synthetases"/>
    <property type="match status" value="1"/>
</dbReference>
<dbReference type="InterPro" id="IPR004364">
    <property type="entry name" value="Aa-tRNA-synt_II"/>
</dbReference>
<evidence type="ECO:0000313" key="9">
    <source>
        <dbReference type="EMBL" id="KAK9886970.1"/>
    </source>
</evidence>
<dbReference type="Pfam" id="PF00152">
    <property type="entry name" value="tRNA-synt_2"/>
    <property type="match status" value="1"/>
</dbReference>
<dbReference type="GO" id="GO:0004816">
    <property type="term" value="F:asparagine-tRNA ligase activity"/>
    <property type="evidence" value="ECO:0007669"/>
    <property type="project" value="UniProtKB-EC"/>
</dbReference>
<dbReference type="InterPro" id="IPR045864">
    <property type="entry name" value="aa-tRNA-synth_II/BPL/LPL"/>
</dbReference>
<dbReference type="InterPro" id="IPR004522">
    <property type="entry name" value="Asn-tRNA-ligase"/>
</dbReference>
<evidence type="ECO:0000259" key="8">
    <source>
        <dbReference type="PROSITE" id="PS50862"/>
    </source>
</evidence>
<keyword evidence="7" id="KW-0030">Aminoacyl-tRNA synthetase</keyword>
<evidence type="ECO:0000256" key="3">
    <source>
        <dbReference type="ARBA" id="ARBA00022598"/>
    </source>
</evidence>
<dbReference type="PROSITE" id="PS50862">
    <property type="entry name" value="AA_TRNA_LIGASE_II"/>
    <property type="match status" value="1"/>
</dbReference>
<keyword evidence="6" id="KW-0648">Protein biosynthesis</keyword>
<dbReference type="PANTHER" id="PTHR22594:SF34">
    <property type="entry name" value="ASPARAGINE--TRNA LIGASE, MITOCHONDRIAL-RELATED"/>
    <property type="match status" value="1"/>
</dbReference>
<feature type="domain" description="Aminoacyl-transfer RNA synthetases class-II family profile" evidence="8">
    <location>
        <begin position="154"/>
        <end position="464"/>
    </location>
</feature>
<dbReference type="InterPro" id="IPR002312">
    <property type="entry name" value="Asp/Asn-tRNA-synth_IIb"/>
</dbReference>
<dbReference type="EMBL" id="JARQZJ010000103">
    <property type="protein sequence ID" value="KAK9886970.1"/>
    <property type="molecule type" value="Genomic_DNA"/>
</dbReference>
<evidence type="ECO:0000256" key="6">
    <source>
        <dbReference type="ARBA" id="ARBA00022917"/>
    </source>
</evidence>
<dbReference type="NCBIfam" id="NF003037">
    <property type="entry name" value="PRK03932.1"/>
    <property type="match status" value="1"/>
</dbReference>
<dbReference type="InterPro" id="IPR004365">
    <property type="entry name" value="NA-bd_OB_tRNA"/>
</dbReference>
<gene>
    <name evidence="9" type="ORF">WA026_019228</name>
</gene>
<organism evidence="9 10">
    <name type="scientific">Henosepilachna vigintioctopunctata</name>
    <dbReference type="NCBI Taxonomy" id="420089"/>
    <lineage>
        <taxon>Eukaryota</taxon>
        <taxon>Metazoa</taxon>
        <taxon>Ecdysozoa</taxon>
        <taxon>Arthropoda</taxon>
        <taxon>Hexapoda</taxon>
        <taxon>Insecta</taxon>
        <taxon>Pterygota</taxon>
        <taxon>Neoptera</taxon>
        <taxon>Endopterygota</taxon>
        <taxon>Coleoptera</taxon>
        <taxon>Polyphaga</taxon>
        <taxon>Cucujiformia</taxon>
        <taxon>Coccinelloidea</taxon>
        <taxon>Coccinellidae</taxon>
        <taxon>Epilachninae</taxon>
        <taxon>Epilachnini</taxon>
        <taxon>Henosepilachna</taxon>
    </lineage>
</organism>
<dbReference type="GO" id="GO:0005524">
    <property type="term" value="F:ATP binding"/>
    <property type="evidence" value="ECO:0007669"/>
    <property type="project" value="UniProtKB-KW"/>
</dbReference>
<evidence type="ECO:0000313" key="10">
    <source>
        <dbReference type="Proteomes" id="UP001431783"/>
    </source>
</evidence>
<dbReference type="GO" id="GO:0003676">
    <property type="term" value="F:nucleic acid binding"/>
    <property type="evidence" value="ECO:0007669"/>
    <property type="project" value="InterPro"/>
</dbReference>
<dbReference type="InterPro" id="IPR012340">
    <property type="entry name" value="NA-bd_OB-fold"/>
</dbReference>